<feature type="region of interest" description="Disordered" evidence="1">
    <location>
        <begin position="29"/>
        <end position="85"/>
    </location>
</feature>
<protein>
    <submittedName>
        <fullName evidence="2">Uncharacterized protein</fullName>
    </submittedName>
</protein>
<reference evidence="2 3" key="1">
    <citation type="submission" date="2022-07" db="EMBL/GenBank/DDBJ databases">
        <title>Genome-wide signatures of adaptation to extreme environments.</title>
        <authorList>
            <person name="Cho C.H."/>
            <person name="Yoon H.S."/>
        </authorList>
    </citation>
    <scope>NUCLEOTIDE SEQUENCE [LARGE SCALE GENOMIC DNA]</scope>
    <source>
        <strain evidence="2 3">108.79 E11</strain>
    </source>
</reference>
<evidence type="ECO:0000313" key="2">
    <source>
        <dbReference type="EMBL" id="KAK4529072.1"/>
    </source>
</evidence>
<feature type="compositionally biased region" description="Basic and acidic residues" evidence="1">
    <location>
        <begin position="68"/>
        <end position="85"/>
    </location>
</feature>
<keyword evidence="3" id="KW-1185">Reference proteome</keyword>
<dbReference type="AlphaFoldDB" id="A0AAV9INS5"/>
<comment type="caution">
    <text evidence="2">The sequence shown here is derived from an EMBL/GenBank/DDBJ whole genome shotgun (WGS) entry which is preliminary data.</text>
</comment>
<dbReference type="EMBL" id="JANCYU010000075">
    <property type="protein sequence ID" value="KAK4529072.1"/>
    <property type="molecule type" value="Genomic_DNA"/>
</dbReference>
<dbReference type="Proteomes" id="UP001300502">
    <property type="component" value="Unassembled WGS sequence"/>
</dbReference>
<name>A0AAV9INS5_9RHOD</name>
<sequence length="85" mass="9906">MWWLRRLGKELIYWSVAGSIFYWYVYKPDQDKKPGPRLSPKRLSERVGKGKRVDDDGEQELPSPAAALHKESSPTRRKETTSASW</sequence>
<feature type="compositionally biased region" description="Basic and acidic residues" evidence="1">
    <location>
        <begin position="42"/>
        <end position="54"/>
    </location>
</feature>
<proteinExistence type="predicted"/>
<accession>A0AAV9INS5</accession>
<evidence type="ECO:0000256" key="1">
    <source>
        <dbReference type="SAM" id="MobiDB-lite"/>
    </source>
</evidence>
<evidence type="ECO:0000313" key="3">
    <source>
        <dbReference type="Proteomes" id="UP001300502"/>
    </source>
</evidence>
<gene>
    <name evidence="2" type="ORF">GAYE_SCF7681MG7022</name>
</gene>
<organism evidence="2 3">
    <name type="scientific">Galdieria yellowstonensis</name>
    <dbReference type="NCBI Taxonomy" id="3028027"/>
    <lineage>
        <taxon>Eukaryota</taxon>
        <taxon>Rhodophyta</taxon>
        <taxon>Bangiophyceae</taxon>
        <taxon>Galdieriales</taxon>
        <taxon>Galdieriaceae</taxon>
        <taxon>Galdieria</taxon>
    </lineage>
</organism>